<dbReference type="AlphaFoldDB" id="A0A0G2FT41"/>
<dbReference type="OrthoDB" id="4708870at2759"/>
<organism evidence="2 3">
    <name type="scientific">Diaporthe ampelina</name>
    <dbReference type="NCBI Taxonomy" id="1214573"/>
    <lineage>
        <taxon>Eukaryota</taxon>
        <taxon>Fungi</taxon>
        <taxon>Dikarya</taxon>
        <taxon>Ascomycota</taxon>
        <taxon>Pezizomycotina</taxon>
        <taxon>Sordariomycetes</taxon>
        <taxon>Sordariomycetidae</taxon>
        <taxon>Diaporthales</taxon>
        <taxon>Diaporthaceae</taxon>
        <taxon>Diaporthe</taxon>
    </lineage>
</organism>
<dbReference type="Proteomes" id="UP000034680">
    <property type="component" value="Unassembled WGS sequence"/>
</dbReference>
<proteinExistence type="predicted"/>
<dbReference type="STRING" id="1214573.A0A0G2FT41"/>
<evidence type="ECO:0000256" key="1">
    <source>
        <dbReference type="SAM" id="MobiDB-lite"/>
    </source>
</evidence>
<sequence length="504" mass="56560">MGGNVFSSGPNRLYTPRMSLSVYKHVKVQCTSVLKDLGFSRVATPIEAPGKDSFGDVDFLACLEGTSFPPSARLDASVWDLIEKSLGAVRSYSEGRIGADKQRIIDSKNFAISWPAGLGPAESDGTAESRENGHALDTNPAAQEGESKAESGLRFIQVDVRLCDTHQELEWRVFKHNHGDLWNMIGQTIRPFGLTADETGLYIRIPEIERQDKKKARVLLSSDPTKVIDFLGLGRLNGEWEKPFESVSGLFEYAASCKWFMLWPRDQDVDEEGTTRDDSKDKADKELQKDLKQLKANDRARMRQRPAFARWVNEFIPACRAEGRFMVSNREKRTPKDVRDEVREQAFKTFPGSEGAYNSALADWNKEKTRIFVKNKLIKEDTCLPADITPSLPALPERVGDTSAAIRDLEKNWRGVLRSALAKVIIDDDDSFEGVRPPMLRDADGVLQVDDVKDWIHRNWEDVGRVAWALNLERTRESMARKLKAAEDAQSDKAAADATAGGRR</sequence>
<reference evidence="2 3" key="2">
    <citation type="submission" date="2015-05" db="EMBL/GenBank/DDBJ databases">
        <authorList>
            <person name="Morales-Cruz A."/>
            <person name="Amrine K.C."/>
            <person name="Cantu D."/>
        </authorList>
    </citation>
    <scope>NUCLEOTIDE SEQUENCE [LARGE SCALE GENOMIC DNA]</scope>
    <source>
        <strain evidence="2">DA912</strain>
    </source>
</reference>
<protein>
    <submittedName>
        <fullName evidence="2">Uncharacterized protein</fullName>
    </submittedName>
</protein>
<reference evidence="2 3" key="1">
    <citation type="submission" date="2015-05" db="EMBL/GenBank/DDBJ databases">
        <title>Distinctive expansion of gene families associated with plant cell wall degradation and secondary metabolism in the genomes of grapevine trunk pathogens.</title>
        <authorList>
            <person name="Lawrence D.P."/>
            <person name="Travadon R."/>
            <person name="Rolshausen P.E."/>
            <person name="Baumgartner K."/>
        </authorList>
    </citation>
    <scope>NUCLEOTIDE SEQUENCE [LARGE SCALE GENOMIC DNA]</scope>
    <source>
        <strain evidence="2">DA912</strain>
    </source>
</reference>
<feature type="compositionally biased region" description="Basic and acidic residues" evidence="1">
    <location>
        <begin position="480"/>
        <end position="495"/>
    </location>
</feature>
<accession>A0A0G2FT41</accession>
<comment type="caution">
    <text evidence="2">The sequence shown here is derived from an EMBL/GenBank/DDBJ whole genome shotgun (WGS) entry which is preliminary data.</text>
</comment>
<name>A0A0G2FT41_9PEZI</name>
<keyword evidence="3" id="KW-1185">Reference proteome</keyword>
<evidence type="ECO:0000313" key="3">
    <source>
        <dbReference type="Proteomes" id="UP000034680"/>
    </source>
</evidence>
<dbReference type="EMBL" id="LCUC01000094">
    <property type="protein sequence ID" value="KKY37171.1"/>
    <property type="molecule type" value="Genomic_DNA"/>
</dbReference>
<feature type="region of interest" description="Disordered" evidence="1">
    <location>
        <begin position="480"/>
        <end position="504"/>
    </location>
</feature>
<gene>
    <name evidence="2" type="ORF">UCDDA912_g02812</name>
</gene>
<feature type="region of interest" description="Disordered" evidence="1">
    <location>
        <begin position="116"/>
        <end position="148"/>
    </location>
</feature>
<evidence type="ECO:0000313" key="2">
    <source>
        <dbReference type="EMBL" id="KKY37171.1"/>
    </source>
</evidence>